<dbReference type="InterPro" id="IPR002495">
    <property type="entry name" value="Glyco_trans_8"/>
</dbReference>
<comment type="catalytic activity">
    <reaction evidence="18">
        <text>L-tyrosyl-[glycogenin] + UDP-alpha-D-glucose = alpha-D-glucosyl-L-tyrosyl-[glycogenin] + UDP + H(+)</text>
        <dbReference type="Rhea" id="RHEA:23360"/>
        <dbReference type="Rhea" id="RHEA-COMP:14604"/>
        <dbReference type="Rhea" id="RHEA-COMP:14605"/>
        <dbReference type="ChEBI" id="CHEBI:15378"/>
        <dbReference type="ChEBI" id="CHEBI:46858"/>
        <dbReference type="ChEBI" id="CHEBI:58223"/>
        <dbReference type="ChEBI" id="CHEBI:58885"/>
        <dbReference type="ChEBI" id="CHEBI:140573"/>
        <dbReference type="EC" id="2.4.1.186"/>
    </reaction>
    <physiologicalReaction direction="left-to-right" evidence="18">
        <dbReference type="Rhea" id="RHEA:23361"/>
    </physiologicalReaction>
</comment>
<evidence type="ECO:0000256" key="8">
    <source>
        <dbReference type="ARBA" id="ARBA00022679"/>
    </source>
</evidence>
<comment type="similarity">
    <text evidence="5">Belongs to the short-chain dehydrogenases/reductases (SDR) family.</text>
</comment>
<dbReference type="Proteomes" id="UP000694680">
    <property type="component" value="Chromosome 20"/>
</dbReference>
<keyword evidence="13" id="KW-0464">Manganese</keyword>
<comment type="catalytic activity">
    <reaction evidence="17">
        <text>[1,4-alpha-D-glucosyl](n)-L-tyrosyl-[glycogenin] + UDP-alpha-D-glucose = [1,4-alpha-D-glucosyl](n+1)-L-tyrosyl-[glycogenin] + UDP + H(+)</text>
        <dbReference type="Rhea" id="RHEA:56560"/>
        <dbReference type="Rhea" id="RHEA-COMP:14606"/>
        <dbReference type="Rhea" id="RHEA-COMP:14607"/>
        <dbReference type="ChEBI" id="CHEBI:15378"/>
        <dbReference type="ChEBI" id="CHEBI:58223"/>
        <dbReference type="ChEBI" id="CHEBI:58885"/>
        <dbReference type="ChEBI" id="CHEBI:140574"/>
        <dbReference type="EC" id="2.4.1.186"/>
    </reaction>
    <physiologicalReaction direction="left-to-right" evidence="17">
        <dbReference type="Rhea" id="RHEA:56561"/>
    </physiologicalReaction>
</comment>
<dbReference type="PANTHER" id="PTHR43313">
    <property type="entry name" value="SHORT-CHAIN DEHYDROGENASE/REDUCTASE FAMILY 9C"/>
    <property type="match status" value="1"/>
</dbReference>
<evidence type="ECO:0000256" key="13">
    <source>
        <dbReference type="ARBA" id="ARBA00023211"/>
    </source>
</evidence>
<comment type="function">
    <text evidence="19">Glycogenin participates in the glycogen biosynthetic process along with glycogen synthase and glycogen branching enzyme. It catalyzes the formation of a short alpha (1,4)-glucosyl chain covalently attached via a glucose 1-O-tyrosyl linkage to internal tyrosine residues and these chains act as primers for the elongation reaction catalyzed by glycogen synthase.</text>
</comment>
<dbReference type="SUPFAM" id="SSF51735">
    <property type="entry name" value="NAD(P)-binding Rossmann-fold domains"/>
    <property type="match status" value="1"/>
</dbReference>
<keyword evidence="6" id="KW-0963">Cytoplasm</keyword>
<dbReference type="GO" id="GO:0046872">
    <property type="term" value="F:metal ion binding"/>
    <property type="evidence" value="ECO:0007669"/>
    <property type="project" value="UniProtKB-KW"/>
</dbReference>
<evidence type="ECO:0000313" key="21">
    <source>
        <dbReference type="Proteomes" id="UP000694680"/>
    </source>
</evidence>
<dbReference type="FunFam" id="3.90.550.10:FF:000025">
    <property type="entry name" value="Glycogenin-1 isoform 1"/>
    <property type="match status" value="1"/>
</dbReference>
<dbReference type="InterPro" id="IPR029044">
    <property type="entry name" value="Nucleotide-diphossugar_trans"/>
</dbReference>
<keyword evidence="7" id="KW-0597">Phosphoprotein</keyword>
<dbReference type="CDD" id="cd02537">
    <property type="entry name" value="GT8_Glycogenin"/>
    <property type="match status" value="1"/>
</dbReference>
<dbReference type="Gene3D" id="3.90.550.10">
    <property type="entry name" value="Spore Coat Polysaccharide Biosynthesis Protein SpsA, Chain A"/>
    <property type="match status" value="1"/>
</dbReference>
<dbReference type="Pfam" id="PF00106">
    <property type="entry name" value="adh_short"/>
    <property type="match status" value="1"/>
</dbReference>
<evidence type="ECO:0000256" key="18">
    <source>
        <dbReference type="ARBA" id="ARBA00047924"/>
    </source>
</evidence>
<organism evidence="20 21">
    <name type="scientific">Gouania willdenowi</name>
    <name type="common">Blunt-snouted clingfish</name>
    <name type="synonym">Lepadogaster willdenowi</name>
    <dbReference type="NCBI Taxonomy" id="441366"/>
    <lineage>
        <taxon>Eukaryota</taxon>
        <taxon>Metazoa</taxon>
        <taxon>Chordata</taxon>
        <taxon>Craniata</taxon>
        <taxon>Vertebrata</taxon>
        <taxon>Euteleostomi</taxon>
        <taxon>Actinopterygii</taxon>
        <taxon>Neopterygii</taxon>
        <taxon>Teleostei</taxon>
        <taxon>Neoteleostei</taxon>
        <taxon>Acanthomorphata</taxon>
        <taxon>Ovalentaria</taxon>
        <taxon>Blenniimorphae</taxon>
        <taxon>Blenniiformes</taxon>
        <taxon>Gobiesocoidei</taxon>
        <taxon>Gobiesocidae</taxon>
        <taxon>Gobiesocinae</taxon>
        <taxon>Gouania</taxon>
    </lineage>
</organism>
<dbReference type="InterPro" id="IPR020904">
    <property type="entry name" value="Sc_DH/Rdtase_CS"/>
</dbReference>
<evidence type="ECO:0000313" key="20">
    <source>
        <dbReference type="Ensembl" id="ENSGWIP00000053677.1"/>
    </source>
</evidence>
<evidence type="ECO:0000256" key="7">
    <source>
        <dbReference type="ARBA" id="ARBA00022553"/>
    </source>
</evidence>
<evidence type="ECO:0000256" key="14">
    <source>
        <dbReference type="ARBA" id="ARBA00023242"/>
    </source>
</evidence>
<dbReference type="PANTHER" id="PTHR43313:SF36">
    <property type="entry name" value="D-BETA-HYDROXYBUTYRATE DEHYDROGENASE, MITOCHONDRIAL"/>
    <property type="match status" value="1"/>
</dbReference>
<reference evidence="20" key="2">
    <citation type="submission" date="2025-08" db="UniProtKB">
        <authorList>
            <consortium name="Ensembl"/>
        </authorList>
    </citation>
    <scope>IDENTIFICATION</scope>
</reference>
<evidence type="ECO:0000256" key="12">
    <source>
        <dbReference type="ARBA" id="ARBA00023180"/>
    </source>
</evidence>
<evidence type="ECO:0000256" key="15">
    <source>
        <dbReference type="ARBA" id="ARBA00038162"/>
    </source>
</evidence>
<dbReference type="InterPro" id="IPR036291">
    <property type="entry name" value="NAD(P)-bd_dom_sf"/>
</dbReference>
<dbReference type="GO" id="GO:0005737">
    <property type="term" value="C:cytoplasm"/>
    <property type="evidence" value="ECO:0007669"/>
    <property type="project" value="UniProtKB-SubCell"/>
</dbReference>
<comment type="similarity">
    <text evidence="15">Belongs to the glycosyltransferase 8 family. Glycogenin subfamily.</text>
</comment>
<protein>
    <recommendedName>
        <fullName evidence="16">glycogenin glucosyltransferase</fullName>
        <ecNumber evidence="16">2.4.1.186</ecNumber>
    </recommendedName>
</protein>
<evidence type="ECO:0000256" key="17">
    <source>
        <dbReference type="ARBA" id="ARBA00047374"/>
    </source>
</evidence>
<comment type="pathway">
    <text evidence="4">Glycan biosynthesis; glycogen biosynthesis.</text>
</comment>
<dbReference type="GO" id="GO:0016491">
    <property type="term" value="F:oxidoreductase activity"/>
    <property type="evidence" value="ECO:0007669"/>
    <property type="project" value="UniProtKB-KW"/>
</dbReference>
<evidence type="ECO:0000256" key="1">
    <source>
        <dbReference type="ARBA" id="ARBA00001936"/>
    </source>
</evidence>
<evidence type="ECO:0000256" key="19">
    <source>
        <dbReference type="ARBA" id="ARBA00049637"/>
    </source>
</evidence>
<dbReference type="Pfam" id="PF01501">
    <property type="entry name" value="Glyco_transf_8"/>
    <property type="match status" value="1"/>
</dbReference>
<dbReference type="EC" id="2.4.1.186" evidence="16"/>
<reference evidence="20" key="1">
    <citation type="submission" date="2020-06" db="EMBL/GenBank/DDBJ databases">
        <authorList>
            <consortium name="Wellcome Sanger Institute Data Sharing"/>
        </authorList>
    </citation>
    <scope>NUCLEOTIDE SEQUENCE [LARGE SCALE GENOMIC DNA]</scope>
</reference>
<dbReference type="PROSITE" id="PS00061">
    <property type="entry name" value="ADH_SHORT"/>
    <property type="match status" value="1"/>
</dbReference>
<keyword evidence="10" id="KW-0560">Oxidoreductase</keyword>
<gene>
    <name evidence="20" type="primary">LOC114454574</name>
</gene>
<dbReference type="GO" id="GO:0008466">
    <property type="term" value="F:glycogenin glucosyltransferase activity"/>
    <property type="evidence" value="ECO:0007669"/>
    <property type="project" value="UniProtKB-EC"/>
</dbReference>
<evidence type="ECO:0000256" key="6">
    <source>
        <dbReference type="ARBA" id="ARBA00022490"/>
    </source>
</evidence>
<dbReference type="FunFam" id="3.40.50.720:FF:000074">
    <property type="entry name" value="Retinol dehydrogenase type 1"/>
    <property type="match status" value="1"/>
</dbReference>
<evidence type="ECO:0000256" key="3">
    <source>
        <dbReference type="ARBA" id="ARBA00004496"/>
    </source>
</evidence>
<keyword evidence="12" id="KW-0325">Glycoprotein</keyword>
<dbReference type="AlphaFoldDB" id="A0A8C5NGH3"/>
<evidence type="ECO:0000256" key="4">
    <source>
        <dbReference type="ARBA" id="ARBA00004964"/>
    </source>
</evidence>
<dbReference type="PRINTS" id="PR00081">
    <property type="entry name" value="GDHRDH"/>
</dbReference>
<keyword evidence="8" id="KW-0808">Transferase</keyword>
<dbReference type="Ensembl" id="ENSGWIT00000057879.1">
    <property type="protein sequence ID" value="ENSGWIP00000053677.1"/>
    <property type="gene ID" value="ENSGWIG00000025775.1"/>
</dbReference>
<sequence>MADQAFVTLATNDNYARGAMVLGKSLRNHNTSKKLVVLIGPQVSDPCQCVLKRIYDEVRVVDVLDSGDAAHLAMMKRPDLGVTFTKLHCWTLTHYSKCVFMDADTLVLSNIDELFDREELSAAPDPGWPDCFNSGVFVYRPSIETYGKLLEFCTEHGSFDGGDQGVLNGYFSDWATADIAKHLPFIYNLSSIAIYTYLPAFKQFGGNAKVVHFLGKTKPWSYTFDPKAKKISGSEQDVSSNPTYLLEWWMLYSSSVVPMLHEQYGDQTFHSGCVEINNKAVLVTGCDCGFGHELAKHLHKMGFTVFAGCYLKDKGGEGAKDLEDFHSERMKVLQLDVCSDDQVNKAVELIRNHLQDSQRGLWAVVNNAGVSTFGEVEFTSMDTYRQVSEVNLWGTIRVTKAVLPLIRRAKGRVVNLASMYGRMGNVMRSPYCVSKYGVEAFSDCLRYEMKSWGVKVSVIEPANFIVATGILTRDIVAATAEKLWSEAPAGVKEDYGKIHFDQHMALMRSYCSSGLRGVAPVMDDITDALVSKRPHTRYNPGELHWWIRVQVMTHLPAAISDFLYF</sequence>
<keyword evidence="14" id="KW-0539">Nucleus</keyword>
<dbReference type="Gene3D" id="3.40.50.720">
    <property type="entry name" value="NAD(P)-binding Rossmann-like Domain"/>
    <property type="match status" value="1"/>
</dbReference>
<evidence type="ECO:0000256" key="2">
    <source>
        <dbReference type="ARBA" id="ARBA00004123"/>
    </source>
</evidence>
<evidence type="ECO:0000256" key="11">
    <source>
        <dbReference type="ARBA" id="ARBA00023056"/>
    </source>
</evidence>
<reference evidence="20" key="3">
    <citation type="submission" date="2025-09" db="UniProtKB">
        <authorList>
            <consortium name="Ensembl"/>
        </authorList>
    </citation>
    <scope>IDENTIFICATION</scope>
</reference>
<dbReference type="SUPFAM" id="SSF53448">
    <property type="entry name" value="Nucleotide-diphospho-sugar transferases"/>
    <property type="match status" value="1"/>
</dbReference>
<dbReference type="GO" id="GO:0005978">
    <property type="term" value="P:glycogen biosynthetic process"/>
    <property type="evidence" value="ECO:0007669"/>
    <property type="project" value="UniProtKB-KW"/>
</dbReference>
<accession>A0A8C5NGH3</accession>
<evidence type="ECO:0000256" key="16">
    <source>
        <dbReference type="ARBA" id="ARBA00038934"/>
    </source>
</evidence>
<comment type="subcellular location">
    <subcellularLocation>
        <location evidence="3">Cytoplasm</location>
    </subcellularLocation>
    <subcellularLocation>
        <location evidence="2">Nucleus</location>
    </subcellularLocation>
</comment>
<evidence type="ECO:0000256" key="5">
    <source>
        <dbReference type="ARBA" id="ARBA00006484"/>
    </source>
</evidence>
<comment type="cofactor">
    <cofactor evidence="1">
        <name>Mn(2+)</name>
        <dbReference type="ChEBI" id="CHEBI:29035"/>
    </cofactor>
</comment>
<dbReference type="GO" id="GO:0008202">
    <property type="term" value="P:steroid metabolic process"/>
    <property type="evidence" value="ECO:0007669"/>
    <property type="project" value="TreeGrafter"/>
</dbReference>
<keyword evidence="21" id="KW-1185">Reference proteome</keyword>
<dbReference type="PRINTS" id="PR00080">
    <property type="entry name" value="SDRFAMILY"/>
</dbReference>
<evidence type="ECO:0000256" key="10">
    <source>
        <dbReference type="ARBA" id="ARBA00023002"/>
    </source>
</evidence>
<keyword evidence="9" id="KW-0479">Metal-binding</keyword>
<evidence type="ECO:0000256" key="9">
    <source>
        <dbReference type="ARBA" id="ARBA00022723"/>
    </source>
</evidence>
<dbReference type="InterPro" id="IPR002347">
    <property type="entry name" value="SDR_fam"/>
</dbReference>
<proteinExistence type="inferred from homology"/>
<name>A0A8C5NGH3_GOUWI</name>
<dbReference type="GO" id="GO:0005634">
    <property type="term" value="C:nucleus"/>
    <property type="evidence" value="ECO:0007669"/>
    <property type="project" value="UniProtKB-SubCell"/>
</dbReference>
<keyword evidence="11" id="KW-0320">Glycogen biosynthesis</keyword>